<feature type="binding site" evidence="1">
    <location>
        <position position="228"/>
    </location>
    <ligand>
        <name>Mg(2+)</name>
        <dbReference type="ChEBI" id="CHEBI:18420"/>
        <label>1</label>
    </ligand>
</feature>
<dbReference type="InterPro" id="IPR050792">
    <property type="entry name" value="ADP-ribosylglycohydrolase"/>
</dbReference>
<keyword evidence="1" id="KW-0479">Metal-binding</keyword>
<comment type="cofactor">
    <cofactor evidence="1">
        <name>Mg(2+)</name>
        <dbReference type="ChEBI" id="CHEBI:18420"/>
    </cofactor>
    <text evidence="1">Binds 2 magnesium ions per subunit.</text>
</comment>
<proteinExistence type="predicted"/>
<keyword evidence="3" id="KW-1185">Reference proteome</keyword>
<dbReference type="AlphaFoldDB" id="A0A2N6UD42"/>
<dbReference type="InterPro" id="IPR036705">
    <property type="entry name" value="Ribosyl_crysJ1_sf"/>
</dbReference>
<sequence length="272" mass="29918">MTTAVIGAIIGDVVGSRFERHNHKDKAFELFTEKNRFTDDTVMTLAVVDALMDMISQKLQLGQDDTAIQALMIRSMQKLGSAYPLAGYGLNFSKWLRSDNPEPYGSYGNGAAMRISPVADLDLSKQDRAHLVDLITSVSHDSKEGIYGAQAMAKTVVAAKSEEDKAIIARKMADFYPLDFSLDEIRPTYKFDVSCAGSIPVAFQAFLESNHFEDAIRNAVSVGGDSDTIANMTGAIASAYYQDIPDDLVIKTLTYLPDDLRTIFTKWQSFIG</sequence>
<dbReference type="GO" id="GO:0016787">
    <property type="term" value="F:hydrolase activity"/>
    <property type="evidence" value="ECO:0007669"/>
    <property type="project" value="UniProtKB-KW"/>
</dbReference>
<reference evidence="2 3" key="1">
    <citation type="submission" date="2017-09" db="EMBL/GenBank/DDBJ databases">
        <title>Bacterial strain isolated from the female urinary microbiota.</title>
        <authorList>
            <person name="Thomas-White K."/>
            <person name="Kumar N."/>
            <person name="Forster S."/>
            <person name="Putonti C."/>
            <person name="Lawley T."/>
            <person name="Wolfe A.J."/>
        </authorList>
    </citation>
    <scope>NUCLEOTIDE SEQUENCE [LARGE SCALE GENOMIC DNA]</scope>
    <source>
        <strain evidence="2 3">UMB0240</strain>
    </source>
</reference>
<evidence type="ECO:0000313" key="3">
    <source>
        <dbReference type="Proteomes" id="UP000235701"/>
    </source>
</evidence>
<dbReference type="InterPro" id="IPR005502">
    <property type="entry name" value="Ribosyl_crysJ1"/>
</dbReference>
<gene>
    <name evidence="2" type="ORF">CJ191_06505</name>
</gene>
<dbReference type="SUPFAM" id="SSF101478">
    <property type="entry name" value="ADP-ribosylglycohydrolase"/>
    <property type="match status" value="1"/>
</dbReference>
<dbReference type="Gene3D" id="1.10.4080.10">
    <property type="entry name" value="ADP-ribosylation/Crystallin J1"/>
    <property type="match status" value="1"/>
</dbReference>
<evidence type="ECO:0000256" key="1">
    <source>
        <dbReference type="PIRSR" id="PIRSR605502-1"/>
    </source>
</evidence>
<dbReference type="PANTHER" id="PTHR16222">
    <property type="entry name" value="ADP-RIBOSYLGLYCOHYDROLASE"/>
    <property type="match status" value="1"/>
</dbReference>
<dbReference type="OrthoDB" id="9814572at2"/>
<protein>
    <submittedName>
        <fullName evidence="2">ADP-ribosylglycohydrolase</fullName>
    </submittedName>
</protein>
<feature type="binding site" evidence="1">
    <location>
        <position position="225"/>
    </location>
    <ligand>
        <name>Mg(2+)</name>
        <dbReference type="ChEBI" id="CHEBI:18420"/>
        <label>1</label>
    </ligand>
</feature>
<feature type="binding site" evidence="1">
    <location>
        <position position="227"/>
    </location>
    <ligand>
        <name>Mg(2+)</name>
        <dbReference type="ChEBI" id="CHEBI:18420"/>
        <label>1</label>
    </ligand>
</feature>
<dbReference type="PANTHER" id="PTHR16222:SF12">
    <property type="entry name" value="ADP-RIBOSYLGLYCOHYDROLASE-RELATED"/>
    <property type="match status" value="1"/>
</dbReference>
<accession>A0A2N6UD42</accession>
<comment type="caution">
    <text evidence="2">The sequence shown here is derived from an EMBL/GenBank/DDBJ whole genome shotgun (WGS) entry which is preliminary data.</text>
</comment>
<feature type="binding site" evidence="1">
    <location>
        <position position="38"/>
    </location>
    <ligand>
        <name>Mg(2+)</name>
        <dbReference type="ChEBI" id="CHEBI:18420"/>
        <label>1</label>
    </ligand>
</feature>
<dbReference type="Proteomes" id="UP000235701">
    <property type="component" value="Unassembled WGS sequence"/>
</dbReference>
<name>A0A2N6UD42_9LACT</name>
<keyword evidence="1" id="KW-0460">Magnesium</keyword>
<dbReference type="EMBL" id="PNHQ01000014">
    <property type="protein sequence ID" value="PMC79492.1"/>
    <property type="molecule type" value="Genomic_DNA"/>
</dbReference>
<feature type="binding site" evidence="1">
    <location>
        <position position="40"/>
    </location>
    <ligand>
        <name>Mg(2+)</name>
        <dbReference type="ChEBI" id="CHEBI:18420"/>
        <label>1</label>
    </ligand>
</feature>
<keyword evidence="2" id="KW-0378">Hydrolase</keyword>
<dbReference type="RefSeq" id="WP_102199331.1">
    <property type="nucleotide sequence ID" value="NZ_PNHQ01000014.1"/>
</dbReference>
<organism evidence="2 3">
    <name type="scientific">Aerococcus viridans</name>
    <dbReference type="NCBI Taxonomy" id="1377"/>
    <lineage>
        <taxon>Bacteria</taxon>
        <taxon>Bacillati</taxon>
        <taxon>Bacillota</taxon>
        <taxon>Bacilli</taxon>
        <taxon>Lactobacillales</taxon>
        <taxon>Aerococcaceae</taxon>
        <taxon>Aerococcus</taxon>
    </lineage>
</organism>
<dbReference type="GO" id="GO:0046872">
    <property type="term" value="F:metal ion binding"/>
    <property type="evidence" value="ECO:0007669"/>
    <property type="project" value="UniProtKB-KW"/>
</dbReference>
<evidence type="ECO:0000313" key="2">
    <source>
        <dbReference type="EMBL" id="PMC79492.1"/>
    </source>
</evidence>
<feature type="binding site" evidence="1">
    <location>
        <position position="39"/>
    </location>
    <ligand>
        <name>Mg(2+)</name>
        <dbReference type="ChEBI" id="CHEBI:18420"/>
        <label>1</label>
    </ligand>
</feature>
<dbReference type="Pfam" id="PF03747">
    <property type="entry name" value="ADP_ribosyl_GH"/>
    <property type="match status" value="1"/>
</dbReference>